<evidence type="ECO:0000313" key="14">
    <source>
        <dbReference type="Proteomes" id="UP000593571"/>
    </source>
</evidence>
<sequence>MGGCPLILPRWSDPDGPTSSAWARPLPGCLHPRTYSPASSESSRILAPPTRPVRLSYKLLDGDAVRPALVLLHGLFGSKTNLNSVAKTLAQQTGRRVLTVDARNHGDSFYSPDMSYEAMSQDLQDFLPQLGLVPCVLIGHSMGGKTAMLLALQRAELVERLIVEDISPVDSKFGLEYLTYIAAMRAVDIPDKVPHSHARKLADEQLSHVVQDIAVRQFLLTNLVEADGRFVWRPNLDALAQHMEKLVAFPPRQESYPGPTLFLFGENSHFIQ</sequence>
<dbReference type="PANTHER" id="PTHR46118">
    <property type="entry name" value="PROTEIN ABHD11"/>
    <property type="match status" value="1"/>
</dbReference>
<feature type="domain" description="AB hydrolase-1" evidence="12">
    <location>
        <begin position="67"/>
        <end position="217"/>
    </location>
</feature>
<evidence type="ECO:0000256" key="4">
    <source>
        <dbReference type="ARBA" id="ARBA00042703"/>
    </source>
</evidence>
<evidence type="ECO:0000259" key="12">
    <source>
        <dbReference type="Pfam" id="PF00561"/>
    </source>
</evidence>
<proteinExistence type="inferred from homology"/>
<evidence type="ECO:0000256" key="5">
    <source>
        <dbReference type="ARBA" id="ARBA00043667"/>
    </source>
</evidence>
<dbReference type="GO" id="GO:0052689">
    <property type="term" value="F:carboxylic ester hydrolase activity"/>
    <property type="evidence" value="ECO:0007669"/>
    <property type="project" value="TreeGrafter"/>
</dbReference>
<evidence type="ECO:0000313" key="13">
    <source>
        <dbReference type="EMBL" id="KAF6439611.1"/>
    </source>
</evidence>
<dbReference type="SUPFAM" id="SSF53474">
    <property type="entry name" value="alpha/beta-Hydrolases"/>
    <property type="match status" value="1"/>
</dbReference>
<comment type="catalytic activity">
    <reaction evidence="6">
        <text>a 1,3-diacyl-sn-glycerol + H2O = a 1-acyl-sn-glycerol + a fatty acid + H(+)</text>
        <dbReference type="Rhea" id="RHEA:38503"/>
        <dbReference type="ChEBI" id="CHEBI:15377"/>
        <dbReference type="ChEBI" id="CHEBI:15378"/>
        <dbReference type="ChEBI" id="CHEBI:28868"/>
        <dbReference type="ChEBI" id="CHEBI:64683"/>
        <dbReference type="ChEBI" id="CHEBI:77272"/>
    </reaction>
</comment>
<evidence type="ECO:0000256" key="11">
    <source>
        <dbReference type="ARBA" id="ARBA00048919"/>
    </source>
</evidence>
<dbReference type="GO" id="GO:0005739">
    <property type="term" value="C:mitochondrion"/>
    <property type="evidence" value="ECO:0007669"/>
    <property type="project" value="TreeGrafter"/>
</dbReference>
<organism evidence="13 14">
    <name type="scientific">Rousettus aegyptiacus</name>
    <name type="common">Egyptian fruit bat</name>
    <name type="synonym">Pteropus aegyptiacus</name>
    <dbReference type="NCBI Taxonomy" id="9407"/>
    <lineage>
        <taxon>Eukaryota</taxon>
        <taxon>Metazoa</taxon>
        <taxon>Chordata</taxon>
        <taxon>Craniata</taxon>
        <taxon>Vertebrata</taxon>
        <taxon>Euteleostomi</taxon>
        <taxon>Mammalia</taxon>
        <taxon>Eutheria</taxon>
        <taxon>Laurasiatheria</taxon>
        <taxon>Chiroptera</taxon>
        <taxon>Yinpterochiroptera</taxon>
        <taxon>Pteropodoidea</taxon>
        <taxon>Pteropodidae</taxon>
        <taxon>Rousettinae</taxon>
        <taxon>Rousettus</taxon>
    </lineage>
</organism>
<dbReference type="EC" id="3.1.1.116" evidence="3"/>
<evidence type="ECO:0000256" key="2">
    <source>
        <dbReference type="ARBA" id="ARBA00022801"/>
    </source>
</evidence>
<dbReference type="Gene3D" id="3.40.50.1820">
    <property type="entry name" value="alpha/beta hydrolase"/>
    <property type="match status" value="1"/>
</dbReference>
<evidence type="ECO:0000256" key="7">
    <source>
        <dbReference type="ARBA" id="ARBA00044064"/>
    </source>
</evidence>
<dbReference type="PANTHER" id="PTHR46118:SF4">
    <property type="entry name" value="PROTEIN ABHD11"/>
    <property type="match status" value="1"/>
</dbReference>
<comment type="catalytic activity">
    <reaction evidence="9">
        <text>1,2-didecanoylglycerol + H2O = decanoylglycerol + decanoate + H(+)</text>
        <dbReference type="Rhea" id="RHEA:48596"/>
        <dbReference type="ChEBI" id="CHEBI:11152"/>
        <dbReference type="ChEBI" id="CHEBI:15377"/>
        <dbReference type="ChEBI" id="CHEBI:15378"/>
        <dbReference type="ChEBI" id="CHEBI:27689"/>
        <dbReference type="ChEBI" id="CHEBI:90605"/>
    </reaction>
</comment>
<gene>
    <name evidence="13" type="ORF">HJG63_000075</name>
</gene>
<evidence type="ECO:0000256" key="9">
    <source>
        <dbReference type="ARBA" id="ARBA00048504"/>
    </source>
</evidence>
<name>A0A7J8EWA8_ROUAE</name>
<dbReference type="InterPro" id="IPR000073">
    <property type="entry name" value="AB_hydrolase_1"/>
</dbReference>
<evidence type="ECO:0000256" key="8">
    <source>
        <dbReference type="ARBA" id="ARBA00048283"/>
    </source>
</evidence>
<reference evidence="13 14" key="1">
    <citation type="journal article" date="2020" name="Nature">
        <title>Six reference-quality genomes reveal evolution of bat adaptations.</title>
        <authorList>
            <person name="Jebb D."/>
            <person name="Huang Z."/>
            <person name="Pippel M."/>
            <person name="Hughes G.M."/>
            <person name="Lavrichenko K."/>
            <person name="Devanna P."/>
            <person name="Winkler S."/>
            <person name="Jermiin L.S."/>
            <person name="Skirmuntt E.C."/>
            <person name="Katzourakis A."/>
            <person name="Burkitt-Gray L."/>
            <person name="Ray D.A."/>
            <person name="Sullivan K.A.M."/>
            <person name="Roscito J.G."/>
            <person name="Kirilenko B.M."/>
            <person name="Davalos L.M."/>
            <person name="Corthals A.P."/>
            <person name="Power M.L."/>
            <person name="Jones G."/>
            <person name="Ransome R.D."/>
            <person name="Dechmann D.K.N."/>
            <person name="Locatelli A.G."/>
            <person name="Puechmaille S.J."/>
            <person name="Fedrigo O."/>
            <person name="Jarvis E.D."/>
            <person name="Hiller M."/>
            <person name="Vernes S.C."/>
            <person name="Myers E.W."/>
            <person name="Teeling E.C."/>
        </authorList>
    </citation>
    <scope>NUCLEOTIDE SEQUENCE [LARGE SCALE GENOMIC DNA]</scope>
    <source>
        <strain evidence="13">MRouAeg1</strain>
        <tissue evidence="13">Muscle</tissue>
    </source>
</reference>
<dbReference type="Pfam" id="PF00561">
    <property type="entry name" value="Abhydrolase_1"/>
    <property type="match status" value="1"/>
</dbReference>
<dbReference type="PRINTS" id="PR00111">
    <property type="entry name" value="ABHYDROLASE"/>
</dbReference>
<evidence type="ECO:0000256" key="10">
    <source>
        <dbReference type="ARBA" id="ARBA00048513"/>
    </source>
</evidence>
<dbReference type="AlphaFoldDB" id="A0A7J8EWA8"/>
<evidence type="ECO:0000256" key="3">
    <source>
        <dbReference type="ARBA" id="ARBA00026104"/>
    </source>
</evidence>
<comment type="catalytic activity">
    <reaction evidence="8">
        <text>1-octadecanoyl-2-(4Z,7Z,10Z,13Z,16Z,19Z-docosahexaenoyl)-sn-glycerol + H2O = 2-(4Z,7Z,10Z,13Z,16Z,19Z-docosahexaenoyl)-glycerol + octadecanoate + H(+)</text>
        <dbReference type="Rhea" id="RHEA:77107"/>
        <dbReference type="ChEBI" id="CHEBI:15377"/>
        <dbReference type="ChEBI" id="CHEBI:15378"/>
        <dbReference type="ChEBI" id="CHEBI:25629"/>
        <dbReference type="ChEBI" id="CHEBI:77129"/>
        <dbReference type="ChEBI" id="CHEBI:186738"/>
    </reaction>
</comment>
<evidence type="ECO:0000256" key="1">
    <source>
        <dbReference type="ARBA" id="ARBA00008645"/>
    </source>
</evidence>
<comment type="similarity">
    <text evidence="1">Belongs to the AB hydrolase superfamily.</text>
</comment>
<dbReference type="InterPro" id="IPR029058">
    <property type="entry name" value="AB_hydrolase_fold"/>
</dbReference>
<accession>A0A7J8EWA8</accession>
<protein>
    <recommendedName>
        <fullName evidence="7">sn-1-specific diacylglycerol lipase ABHD11</fullName>
        <ecNumber evidence="3">3.1.1.116</ecNumber>
    </recommendedName>
    <alternativeName>
        <fullName evidence="4">Alpha/beta hydrolase domain-containing protein 11</fullName>
    </alternativeName>
</protein>
<comment type="caution">
    <text evidence="13">The sequence shown here is derived from an EMBL/GenBank/DDBJ whole genome shotgun (WGS) entry which is preliminary data.</text>
</comment>
<evidence type="ECO:0000256" key="6">
    <source>
        <dbReference type="ARBA" id="ARBA00043742"/>
    </source>
</evidence>
<dbReference type="EMBL" id="JACASE010000008">
    <property type="protein sequence ID" value="KAF6439611.1"/>
    <property type="molecule type" value="Genomic_DNA"/>
</dbReference>
<dbReference type="Proteomes" id="UP000593571">
    <property type="component" value="Unassembled WGS sequence"/>
</dbReference>
<keyword evidence="2 13" id="KW-0378">Hydrolase</keyword>
<comment type="catalytic activity">
    <reaction evidence="11">
        <text>1-octadecanoyl-2-(5Z,8Z,11Z,14Z-eicosatetraenoyl)-sn-glycerol + H2O = 2-(5Z,8Z,11Z,14Z-eicosatetraenoyl)-glycerol + octadecanoate + H(+)</text>
        <dbReference type="Rhea" id="RHEA:38507"/>
        <dbReference type="ChEBI" id="CHEBI:15377"/>
        <dbReference type="ChEBI" id="CHEBI:15378"/>
        <dbReference type="ChEBI" id="CHEBI:25629"/>
        <dbReference type="ChEBI" id="CHEBI:52392"/>
        <dbReference type="ChEBI" id="CHEBI:75728"/>
    </reaction>
</comment>
<comment type="catalytic activity">
    <reaction evidence="10">
        <text>1-octadecanoyl-2-(9Z-octadecenoyl)-sn-glycerol + H2O = 2-(9Z-octadecenoyl)-glycerol + octadecanoate + H(+)</text>
        <dbReference type="Rhea" id="RHEA:77103"/>
        <dbReference type="ChEBI" id="CHEBI:15377"/>
        <dbReference type="ChEBI" id="CHEBI:15378"/>
        <dbReference type="ChEBI" id="CHEBI:25629"/>
        <dbReference type="ChEBI" id="CHEBI:73990"/>
        <dbReference type="ChEBI" id="CHEBI:75468"/>
    </reaction>
</comment>
<keyword evidence="14" id="KW-1185">Reference proteome</keyword>
<comment type="catalytic activity">
    <reaction evidence="5">
        <text>a 1,2-diacyl-sn-glycerol + H2O = a 2-acylglycerol + a fatty acid + H(+)</text>
        <dbReference type="Rhea" id="RHEA:33275"/>
        <dbReference type="ChEBI" id="CHEBI:15377"/>
        <dbReference type="ChEBI" id="CHEBI:15378"/>
        <dbReference type="ChEBI" id="CHEBI:17389"/>
        <dbReference type="ChEBI" id="CHEBI:17815"/>
        <dbReference type="ChEBI" id="CHEBI:28868"/>
        <dbReference type="EC" id="3.1.1.116"/>
    </reaction>
</comment>